<dbReference type="Proteomes" id="UP000522331">
    <property type="component" value="Unassembled WGS sequence"/>
</dbReference>
<dbReference type="EMBL" id="VZTC01001744">
    <property type="protein sequence ID" value="NXB43761.1"/>
    <property type="molecule type" value="Genomic_DNA"/>
</dbReference>
<accession>A0A7K8DWK4</accession>
<keyword evidence="3" id="KW-0540">Nuclease</keyword>
<keyword evidence="5" id="KW-0378">Hydrolase</keyword>
<protein>
    <submittedName>
        <fullName evidence="8">POK6 protein</fullName>
    </submittedName>
</protein>
<dbReference type="GO" id="GO:0004519">
    <property type="term" value="F:endonuclease activity"/>
    <property type="evidence" value="ECO:0007669"/>
    <property type="project" value="UniProtKB-KW"/>
</dbReference>
<dbReference type="Pfam" id="PF00665">
    <property type="entry name" value="rve"/>
    <property type="match status" value="1"/>
</dbReference>
<proteinExistence type="predicted"/>
<dbReference type="SUPFAM" id="SSF53098">
    <property type="entry name" value="Ribonuclease H-like"/>
    <property type="match status" value="1"/>
</dbReference>
<dbReference type="PROSITE" id="PS50994">
    <property type="entry name" value="INTEGRASE"/>
    <property type="match status" value="1"/>
</dbReference>
<gene>
    <name evidence="8" type="primary">Ervk6_1</name>
    <name evidence="8" type="ORF">LEUROT_R15253</name>
</gene>
<name>A0A7K8DWK4_LEURO</name>
<keyword evidence="2" id="KW-0548">Nucleotidyltransferase</keyword>
<reference evidence="8 9" key="1">
    <citation type="submission" date="2019-09" db="EMBL/GenBank/DDBJ databases">
        <title>Bird 10,000 Genomes (B10K) Project - Family phase.</title>
        <authorList>
            <person name="Zhang G."/>
        </authorList>
    </citation>
    <scope>NUCLEOTIDE SEQUENCE [LARGE SCALE GENOMIC DNA]</scope>
    <source>
        <strain evidence="8">B10K-DU-002-02</strain>
        <tissue evidence="8">Muscle</tissue>
    </source>
</reference>
<keyword evidence="9" id="KW-1185">Reference proteome</keyword>
<evidence type="ECO:0000259" key="7">
    <source>
        <dbReference type="PROSITE" id="PS50994"/>
    </source>
</evidence>
<comment type="caution">
    <text evidence="8">The sequence shown here is derived from an EMBL/GenBank/DDBJ whole genome shotgun (WGS) entry which is preliminary data.</text>
</comment>
<evidence type="ECO:0000256" key="6">
    <source>
        <dbReference type="ARBA" id="ARBA00022918"/>
    </source>
</evidence>
<dbReference type="GO" id="GO:0015074">
    <property type="term" value="P:DNA integration"/>
    <property type="evidence" value="ECO:0007669"/>
    <property type="project" value="InterPro"/>
</dbReference>
<evidence type="ECO:0000313" key="9">
    <source>
        <dbReference type="Proteomes" id="UP000522331"/>
    </source>
</evidence>
<dbReference type="PANTHER" id="PTHR41694">
    <property type="entry name" value="ENDOGENOUS RETROVIRUS GROUP K MEMBER POL PROTEIN"/>
    <property type="match status" value="1"/>
</dbReference>
<dbReference type="InterPro" id="IPR012337">
    <property type="entry name" value="RNaseH-like_sf"/>
</dbReference>
<evidence type="ECO:0000256" key="4">
    <source>
        <dbReference type="ARBA" id="ARBA00022759"/>
    </source>
</evidence>
<sequence length="58" mass="6383">ADAQKHLVQAFSVLGIPKEMKTDNGSTYTSKAFQEFLQKWGVKYKTGIPHSSTGQAII</sequence>
<evidence type="ECO:0000313" key="8">
    <source>
        <dbReference type="EMBL" id="NXB43761.1"/>
    </source>
</evidence>
<evidence type="ECO:0000256" key="3">
    <source>
        <dbReference type="ARBA" id="ARBA00022722"/>
    </source>
</evidence>
<dbReference type="AlphaFoldDB" id="A0A7K8DWK4"/>
<dbReference type="GO" id="GO:0003964">
    <property type="term" value="F:RNA-directed DNA polymerase activity"/>
    <property type="evidence" value="ECO:0007669"/>
    <property type="project" value="UniProtKB-KW"/>
</dbReference>
<organism evidence="8 9">
    <name type="scientific">Leucopsar rothschildi</name>
    <name type="common">Bali myna</name>
    <name type="synonym">Rothschild's mynah</name>
    <dbReference type="NCBI Taxonomy" id="127929"/>
    <lineage>
        <taxon>Eukaryota</taxon>
        <taxon>Metazoa</taxon>
        <taxon>Chordata</taxon>
        <taxon>Craniata</taxon>
        <taxon>Vertebrata</taxon>
        <taxon>Euteleostomi</taxon>
        <taxon>Archelosauria</taxon>
        <taxon>Archosauria</taxon>
        <taxon>Dinosauria</taxon>
        <taxon>Saurischia</taxon>
        <taxon>Theropoda</taxon>
        <taxon>Coelurosauria</taxon>
        <taxon>Aves</taxon>
        <taxon>Neognathae</taxon>
        <taxon>Neoaves</taxon>
        <taxon>Telluraves</taxon>
        <taxon>Australaves</taxon>
        <taxon>Passeriformes</taxon>
        <taxon>Sturnidae</taxon>
        <taxon>Leucopsar</taxon>
    </lineage>
</organism>
<feature type="non-terminal residue" evidence="8">
    <location>
        <position position="1"/>
    </location>
</feature>
<dbReference type="Gene3D" id="3.30.420.10">
    <property type="entry name" value="Ribonuclease H-like superfamily/Ribonuclease H"/>
    <property type="match status" value="1"/>
</dbReference>
<evidence type="ECO:0000256" key="2">
    <source>
        <dbReference type="ARBA" id="ARBA00022695"/>
    </source>
</evidence>
<dbReference type="InterPro" id="IPR001584">
    <property type="entry name" value="Integrase_cat-core"/>
</dbReference>
<evidence type="ECO:0000256" key="1">
    <source>
        <dbReference type="ARBA" id="ARBA00022679"/>
    </source>
</evidence>
<keyword evidence="1" id="KW-0808">Transferase</keyword>
<evidence type="ECO:0000256" key="5">
    <source>
        <dbReference type="ARBA" id="ARBA00022801"/>
    </source>
</evidence>
<dbReference type="GO" id="GO:0035613">
    <property type="term" value="F:RNA stem-loop binding"/>
    <property type="evidence" value="ECO:0007669"/>
    <property type="project" value="TreeGrafter"/>
</dbReference>
<dbReference type="InterPro" id="IPR036397">
    <property type="entry name" value="RNaseH_sf"/>
</dbReference>
<keyword evidence="4" id="KW-0255">Endonuclease</keyword>
<feature type="non-terminal residue" evidence="8">
    <location>
        <position position="58"/>
    </location>
</feature>
<feature type="domain" description="Integrase catalytic" evidence="7">
    <location>
        <begin position="1"/>
        <end position="58"/>
    </location>
</feature>
<keyword evidence="6" id="KW-0695">RNA-directed DNA polymerase</keyword>
<dbReference type="GO" id="GO:0016787">
    <property type="term" value="F:hydrolase activity"/>
    <property type="evidence" value="ECO:0007669"/>
    <property type="project" value="UniProtKB-KW"/>
</dbReference>
<dbReference type="PANTHER" id="PTHR41694:SF3">
    <property type="entry name" value="RNA-DIRECTED DNA POLYMERASE-RELATED"/>
    <property type="match status" value="1"/>
</dbReference>